<evidence type="ECO:0000313" key="2">
    <source>
        <dbReference type="EMBL" id="CDH59722.1"/>
    </source>
</evidence>
<reference evidence="2" key="1">
    <citation type="submission" date="2013-08" db="EMBL/GenBank/DDBJ databases">
        <title>Gene expansion shapes genome architecture in the human pathogen Lichtheimia corymbifera: an evolutionary genomics analysis in the ancient terrestrial Mucorales (Mucoromycotina).</title>
        <authorList>
            <person name="Schwartze V.U."/>
            <person name="Winter S."/>
            <person name="Shelest E."/>
            <person name="Marcet-Houben M."/>
            <person name="Horn F."/>
            <person name="Wehner S."/>
            <person name="Hoffmann K."/>
            <person name="Riege K."/>
            <person name="Sammeth M."/>
            <person name="Nowrousian M."/>
            <person name="Valiante V."/>
            <person name="Linde J."/>
            <person name="Jacobsen I.D."/>
            <person name="Marz M."/>
            <person name="Brakhage A.A."/>
            <person name="Gabaldon T."/>
            <person name="Bocker S."/>
            <person name="Voigt K."/>
        </authorList>
    </citation>
    <scope>NUCLEOTIDE SEQUENCE [LARGE SCALE GENOMIC DNA]</scope>
    <source>
        <strain evidence="2">FSU 9682</strain>
    </source>
</reference>
<protein>
    <submittedName>
        <fullName evidence="2">Uncharacterized protein</fullName>
    </submittedName>
</protein>
<dbReference type="VEuPathDB" id="FungiDB:LCOR_10527.1"/>
<dbReference type="EMBL" id="CBTN010000074">
    <property type="protein sequence ID" value="CDH59722.1"/>
    <property type="molecule type" value="Genomic_DNA"/>
</dbReference>
<feature type="compositionally biased region" description="Basic and acidic residues" evidence="1">
    <location>
        <begin position="1"/>
        <end position="11"/>
    </location>
</feature>
<feature type="compositionally biased region" description="Low complexity" evidence="1">
    <location>
        <begin position="133"/>
        <end position="182"/>
    </location>
</feature>
<keyword evidence="3" id="KW-1185">Reference proteome</keyword>
<feature type="region of interest" description="Disordered" evidence="1">
    <location>
        <begin position="1"/>
        <end position="48"/>
    </location>
</feature>
<proteinExistence type="predicted"/>
<organism evidence="2 3">
    <name type="scientific">Lichtheimia corymbifera JMRC:FSU:9682</name>
    <dbReference type="NCBI Taxonomy" id="1263082"/>
    <lineage>
        <taxon>Eukaryota</taxon>
        <taxon>Fungi</taxon>
        <taxon>Fungi incertae sedis</taxon>
        <taxon>Mucoromycota</taxon>
        <taxon>Mucoromycotina</taxon>
        <taxon>Mucoromycetes</taxon>
        <taxon>Mucorales</taxon>
        <taxon>Lichtheimiaceae</taxon>
        <taxon>Lichtheimia</taxon>
    </lineage>
</organism>
<comment type="caution">
    <text evidence="2">The sequence shown here is derived from an EMBL/GenBank/DDBJ whole genome shotgun (WGS) entry which is preliminary data.</text>
</comment>
<dbReference type="AlphaFoldDB" id="A0A068SD09"/>
<gene>
    <name evidence="2" type="ORF">LCOR_10527.1</name>
</gene>
<evidence type="ECO:0000256" key="1">
    <source>
        <dbReference type="SAM" id="MobiDB-lite"/>
    </source>
</evidence>
<dbReference type="Proteomes" id="UP000027586">
    <property type="component" value="Unassembled WGS sequence"/>
</dbReference>
<feature type="compositionally biased region" description="Low complexity" evidence="1">
    <location>
        <begin position="26"/>
        <end position="44"/>
    </location>
</feature>
<feature type="region of interest" description="Disordered" evidence="1">
    <location>
        <begin position="106"/>
        <end position="220"/>
    </location>
</feature>
<dbReference type="OrthoDB" id="2368002at2759"/>
<accession>A0A068SD09</accession>
<feature type="compositionally biased region" description="Polar residues" evidence="1">
    <location>
        <begin position="197"/>
        <end position="220"/>
    </location>
</feature>
<feature type="compositionally biased region" description="Polar residues" evidence="1">
    <location>
        <begin position="116"/>
        <end position="129"/>
    </location>
</feature>
<evidence type="ECO:0000313" key="3">
    <source>
        <dbReference type="Proteomes" id="UP000027586"/>
    </source>
</evidence>
<name>A0A068SD09_9FUNG</name>
<sequence>MLKTITNEDQHQQPTIQIDDMEEEMNNSNSSSSISSSSGNNDGGNSKKKVVSRISMFFHQKKEKQKTPASESDEPYIWSGNYMCNSDATQAPVEQQHQQSHGLYLSTDHHLDPFSPSMSTGTSPQNNLISPIAAATAATTPTPTATTATTTLSDSNHATNDLNNNNNNNNSSEHLSSSPSPTGGEGGAVDIERKASVRTNTTQPDEESAQPTSGVDSKVNQLRAELRRQRLGLENLEIERQQYRSDCRALMDRLGQLKERLQQRQQAREQLQKSYEDHMRSLRATDDDLTSISAKIRKLRHMIATLADDLLENVDPVRATFTLRDFWLNLREPIEQMGTPLKLNQIRMLTEKYMMDFLILNMTPYKFPGLPPHKQYNQLEMWLKNHDRNAAVRLRQELARAIVRTSKDRNNTLLEEETRQTIQGLYKNLNEAYPYMQQYDKVENDPTRRYEHKVRELVEFSLQLGFAMKGQEVDIAATLVQEGTQLFNPALMEEEQGLKSGVIEFCICPPFVVYNAMPYTLLEKGRVYCHPQRA</sequence>